<protein>
    <submittedName>
        <fullName evidence="1">Uncharacterized protein</fullName>
    </submittedName>
</protein>
<dbReference type="AlphaFoldDB" id="A0A813M3V0"/>
<evidence type="ECO:0000313" key="2">
    <source>
        <dbReference type="Proteomes" id="UP000663879"/>
    </source>
</evidence>
<name>A0A813M3V0_9BILA</name>
<organism evidence="1 2">
    <name type="scientific">Brachionus calyciflorus</name>
    <dbReference type="NCBI Taxonomy" id="104777"/>
    <lineage>
        <taxon>Eukaryota</taxon>
        <taxon>Metazoa</taxon>
        <taxon>Spiralia</taxon>
        <taxon>Gnathifera</taxon>
        <taxon>Rotifera</taxon>
        <taxon>Eurotatoria</taxon>
        <taxon>Monogononta</taxon>
        <taxon>Pseudotrocha</taxon>
        <taxon>Ploima</taxon>
        <taxon>Brachionidae</taxon>
        <taxon>Brachionus</taxon>
    </lineage>
</organism>
<comment type="caution">
    <text evidence="1">The sequence shown here is derived from an EMBL/GenBank/DDBJ whole genome shotgun (WGS) entry which is preliminary data.</text>
</comment>
<dbReference type="EMBL" id="CAJNOC010000058">
    <property type="protein sequence ID" value="CAF0710762.1"/>
    <property type="molecule type" value="Genomic_DNA"/>
</dbReference>
<dbReference type="Proteomes" id="UP000663879">
    <property type="component" value="Unassembled WGS sequence"/>
</dbReference>
<keyword evidence="2" id="KW-1185">Reference proteome</keyword>
<gene>
    <name evidence="1" type="ORF">OXX778_LOCUS1016</name>
</gene>
<proteinExistence type="predicted"/>
<reference evidence="1" key="1">
    <citation type="submission" date="2021-02" db="EMBL/GenBank/DDBJ databases">
        <authorList>
            <person name="Nowell W R."/>
        </authorList>
    </citation>
    <scope>NUCLEOTIDE SEQUENCE</scope>
    <source>
        <strain evidence="1">Ploen Becks lab</strain>
    </source>
</reference>
<accession>A0A813M3V0</accession>
<evidence type="ECO:0000313" key="1">
    <source>
        <dbReference type="EMBL" id="CAF0710762.1"/>
    </source>
</evidence>
<sequence>MTTLYSNPNNCTICPENDDQHKMRTSYSYCQCMPDCQTRRKKDGDNNGIVSFVEHVESKYYENLDLINYYQDEQFYFESEINDGVDDCNFHLNYKQKSIRKYEKRMQLSLRLYIQDCMLGCSDIRRK</sequence>